<evidence type="ECO:0000313" key="2">
    <source>
        <dbReference type="EMBL" id="KZV93464.1"/>
    </source>
</evidence>
<gene>
    <name evidence="2" type="ORF">EXIGLDRAFT_767992</name>
</gene>
<evidence type="ECO:0000256" key="1">
    <source>
        <dbReference type="SAM" id="MobiDB-lite"/>
    </source>
</evidence>
<dbReference type="InParanoid" id="A0A165IIX8"/>
<name>A0A165IIX8_EXIGL</name>
<proteinExistence type="predicted"/>
<reference evidence="2 3" key="1">
    <citation type="journal article" date="2016" name="Mol. Biol. Evol.">
        <title>Comparative Genomics of Early-Diverging Mushroom-Forming Fungi Provides Insights into the Origins of Lignocellulose Decay Capabilities.</title>
        <authorList>
            <person name="Nagy L.G."/>
            <person name="Riley R."/>
            <person name="Tritt A."/>
            <person name="Adam C."/>
            <person name="Daum C."/>
            <person name="Floudas D."/>
            <person name="Sun H."/>
            <person name="Yadav J.S."/>
            <person name="Pangilinan J."/>
            <person name="Larsson K.H."/>
            <person name="Matsuura K."/>
            <person name="Barry K."/>
            <person name="Labutti K."/>
            <person name="Kuo R."/>
            <person name="Ohm R.A."/>
            <person name="Bhattacharya S.S."/>
            <person name="Shirouzu T."/>
            <person name="Yoshinaga Y."/>
            <person name="Martin F.M."/>
            <person name="Grigoriev I.V."/>
            <person name="Hibbett D.S."/>
        </authorList>
    </citation>
    <scope>NUCLEOTIDE SEQUENCE [LARGE SCALE GENOMIC DNA]</scope>
    <source>
        <strain evidence="2 3">HHB12029</strain>
    </source>
</reference>
<accession>A0A165IIX8</accession>
<evidence type="ECO:0000313" key="3">
    <source>
        <dbReference type="Proteomes" id="UP000077266"/>
    </source>
</evidence>
<dbReference type="Proteomes" id="UP000077266">
    <property type="component" value="Unassembled WGS sequence"/>
</dbReference>
<keyword evidence="3" id="KW-1185">Reference proteome</keyword>
<dbReference type="AlphaFoldDB" id="A0A165IIX8"/>
<sequence length="390" mass="43229">MRSLHVFRPPRARAVLTPTRPHKLPHPPARPETTLAVVPDVHAATQSAVRSTEARRQSGSRQRAWTLYTSAASSRSAAFPLAACVARFSTTSSVAQNEEGDTQPQVNDDIQSQVDETLPRGPRRRHERIIYGQGPGRLPRQLLDALEPEPEPVHNLLPPTPRVWPPRDPLPGPKPVPARFVKRQQALERGRERKAKKMLAAKADAEWWNLHATVLQEDKEGNYLGFRLTPGRVDPPHTSPKRPLERAAPARADVPPRPALPKRTAFDVRICKRAELLGLSSRERDAPMLMVLLLEELFFAGMRKAPVEVVDRCHALLSHDGALKDLIVLSLKNGRFGELRKQASTVASALNKSHWDVKTWPPASRTSSAESLAFPRVSSLGATADSRVVT</sequence>
<dbReference type="EMBL" id="KV425989">
    <property type="protein sequence ID" value="KZV93464.1"/>
    <property type="molecule type" value="Genomic_DNA"/>
</dbReference>
<protein>
    <submittedName>
        <fullName evidence="2">Uncharacterized protein</fullName>
    </submittedName>
</protein>
<organism evidence="2 3">
    <name type="scientific">Exidia glandulosa HHB12029</name>
    <dbReference type="NCBI Taxonomy" id="1314781"/>
    <lineage>
        <taxon>Eukaryota</taxon>
        <taxon>Fungi</taxon>
        <taxon>Dikarya</taxon>
        <taxon>Basidiomycota</taxon>
        <taxon>Agaricomycotina</taxon>
        <taxon>Agaricomycetes</taxon>
        <taxon>Auriculariales</taxon>
        <taxon>Exidiaceae</taxon>
        <taxon>Exidia</taxon>
    </lineage>
</organism>
<feature type="region of interest" description="Disordered" evidence="1">
    <location>
        <begin position="229"/>
        <end position="260"/>
    </location>
</feature>